<evidence type="ECO:0000313" key="2">
    <source>
        <dbReference type="EMBL" id="NNU44799.1"/>
    </source>
</evidence>
<dbReference type="SUPFAM" id="SSF52821">
    <property type="entry name" value="Rhodanese/Cell cycle control phosphatase"/>
    <property type="match status" value="1"/>
</dbReference>
<reference evidence="2 3" key="1">
    <citation type="submission" date="2020-05" db="EMBL/GenBank/DDBJ databases">
        <authorList>
            <person name="Khan S.A."/>
            <person name="Jeon C.O."/>
            <person name="Chun B.H."/>
        </authorList>
    </citation>
    <scope>NUCLEOTIDE SEQUENCE [LARGE SCALE GENOMIC DNA]</scope>
    <source>
        <strain evidence="2 3">B156</strain>
    </source>
</reference>
<evidence type="ECO:0000313" key="3">
    <source>
        <dbReference type="Proteomes" id="UP000552954"/>
    </source>
</evidence>
<dbReference type="Pfam" id="PF09828">
    <property type="entry name" value="ChrB_C"/>
    <property type="match status" value="1"/>
</dbReference>
<comment type="caution">
    <text evidence="2">The sequence shown here is derived from an EMBL/GenBank/DDBJ whole genome shotgun (WGS) entry which is preliminary data.</text>
</comment>
<name>A0A849KSE0_9BURK</name>
<dbReference type="EMBL" id="JABFCS010000001">
    <property type="protein sequence ID" value="NNU44799.1"/>
    <property type="molecule type" value="Genomic_DNA"/>
</dbReference>
<accession>A0A849KSE0</accession>
<sequence length="295" mass="32797">METTVDTALPSLSPSDFRTLIGRADAPLLLDVRRREKFAASDRLLPGALYCAPEEVADFARSEAPRDAIVYCAYGHHLSQDAVRTLRAAGWDARFLEGGIAGGEDGVDRLQDIARWREVALPTLRKRPDFGVTGERPSRWITRARPKIDRIACPWLIRRFIDPRAQFFYVPEAEVFAQARRLEAVPYDLPDAPITHVWERCSFDALLEAFDLREPALDTLATIVRGADTSRLNLAPQSAGLLALSLGLSRLHADDHAMLQQALPLYDALHAWCRDAQGDTHSWRAHDAAAAQAVA</sequence>
<dbReference type="InterPro" id="IPR001763">
    <property type="entry name" value="Rhodanese-like_dom"/>
</dbReference>
<proteinExistence type="predicted"/>
<organism evidence="2 3">
    <name type="scientific">Ramlibacter montanisoli</name>
    <dbReference type="NCBI Taxonomy" id="2732512"/>
    <lineage>
        <taxon>Bacteria</taxon>
        <taxon>Pseudomonadati</taxon>
        <taxon>Pseudomonadota</taxon>
        <taxon>Betaproteobacteria</taxon>
        <taxon>Burkholderiales</taxon>
        <taxon>Comamonadaceae</taxon>
        <taxon>Ramlibacter</taxon>
    </lineage>
</organism>
<reference evidence="2 3" key="2">
    <citation type="submission" date="2020-06" db="EMBL/GenBank/DDBJ databases">
        <title>Ramlibacter rhizophilus sp. nov., isolated from rhizosphere soil of national flower Mugunghwa from South Korea.</title>
        <authorList>
            <person name="Zheng-Fei Y."/>
            <person name="Huan T."/>
        </authorList>
    </citation>
    <scope>NUCLEOTIDE SEQUENCE [LARGE SCALE GENOMIC DNA]</scope>
    <source>
        <strain evidence="2 3">B156</strain>
    </source>
</reference>
<dbReference type="InterPro" id="IPR036873">
    <property type="entry name" value="Rhodanese-like_dom_sf"/>
</dbReference>
<gene>
    <name evidence="2" type="ORF">HK415_19010</name>
</gene>
<dbReference type="Proteomes" id="UP000552954">
    <property type="component" value="Unassembled WGS sequence"/>
</dbReference>
<dbReference type="PROSITE" id="PS50206">
    <property type="entry name" value="RHODANESE_3"/>
    <property type="match status" value="1"/>
</dbReference>
<evidence type="ECO:0000259" key="1">
    <source>
        <dbReference type="PROSITE" id="PS50206"/>
    </source>
</evidence>
<protein>
    <recommendedName>
        <fullName evidence="1">Rhodanese domain-containing protein</fullName>
    </recommendedName>
</protein>
<dbReference type="InterPro" id="IPR018634">
    <property type="entry name" value="ChrB_C"/>
</dbReference>
<dbReference type="Gene3D" id="3.40.250.10">
    <property type="entry name" value="Rhodanese-like domain"/>
    <property type="match status" value="1"/>
</dbReference>
<dbReference type="AlphaFoldDB" id="A0A849KSE0"/>
<feature type="domain" description="Rhodanese" evidence="1">
    <location>
        <begin position="23"/>
        <end position="112"/>
    </location>
</feature>
<dbReference type="Pfam" id="PF00581">
    <property type="entry name" value="Rhodanese"/>
    <property type="match status" value="1"/>
</dbReference>
<keyword evidence="3" id="KW-1185">Reference proteome</keyword>